<dbReference type="AlphaFoldDB" id="A0A484BIH0"/>
<organism evidence="1 2">
    <name type="scientific">Drosophila navojoa</name>
    <name type="common">Fruit fly</name>
    <dbReference type="NCBI Taxonomy" id="7232"/>
    <lineage>
        <taxon>Eukaryota</taxon>
        <taxon>Metazoa</taxon>
        <taxon>Ecdysozoa</taxon>
        <taxon>Arthropoda</taxon>
        <taxon>Hexapoda</taxon>
        <taxon>Insecta</taxon>
        <taxon>Pterygota</taxon>
        <taxon>Neoptera</taxon>
        <taxon>Endopterygota</taxon>
        <taxon>Diptera</taxon>
        <taxon>Brachycera</taxon>
        <taxon>Muscomorpha</taxon>
        <taxon>Ephydroidea</taxon>
        <taxon>Drosophilidae</taxon>
        <taxon>Drosophila</taxon>
    </lineage>
</organism>
<keyword evidence="2" id="KW-1185">Reference proteome</keyword>
<accession>A0A484BIH0</accession>
<gene>
    <name evidence="1" type="ORF">AWZ03_005028</name>
</gene>
<name>A0A484BIH0_DRONA</name>
<protein>
    <submittedName>
        <fullName evidence="1">Uncharacterized protein</fullName>
    </submittedName>
</protein>
<reference evidence="1 2" key="1">
    <citation type="journal article" date="2019" name="J. Hered.">
        <title>An Improved Genome Assembly for Drosophila navojoa, the Basal Species in the mojavensis Cluster.</title>
        <authorList>
            <person name="Vanderlinde T."/>
            <person name="Dupim E.G."/>
            <person name="Nazario-Yepiz N.O."/>
            <person name="Carvalho A.B."/>
        </authorList>
    </citation>
    <scope>NUCLEOTIDE SEQUENCE [LARGE SCALE GENOMIC DNA]</scope>
    <source>
        <strain evidence="1">Navoj_Jal97</strain>
        <tissue evidence="1">Whole organism</tissue>
    </source>
</reference>
<evidence type="ECO:0000313" key="1">
    <source>
        <dbReference type="EMBL" id="TDG48484.1"/>
    </source>
</evidence>
<comment type="caution">
    <text evidence="1">The sequence shown here is derived from an EMBL/GenBank/DDBJ whole genome shotgun (WGS) entry which is preliminary data.</text>
</comment>
<proteinExistence type="predicted"/>
<sequence>MLCPCAHTQCHGSTIVAPWYHVHGSAPSPKQERQQQQQQQQLVNAAKMLFPHGLICEILIRACIRSSFTRSSYTKRPTPPSSPPPPPP</sequence>
<evidence type="ECO:0000313" key="2">
    <source>
        <dbReference type="Proteomes" id="UP000295192"/>
    </source>
</evidence>
<dbReference type="EMBL" id="LSRL02000032">
    <property type="protein sequence ID" value="TDG48484.1"/>
    <property type="molecule type" value="Genomic_DNA"/>
</dbReference>
<dbReference type="Proteomes" id="UP000295192">
    <property type="component" value="Unassembled WGS sequence"/>
</dbReference>